<sequence>MKIVFTKHALEKFVVLKRLGWNITRVKIKQTIKKPKWEGTSRFGQETAMSLVDEKHIIRVVFDREGDISA</sequence>
<dbReference type="AlphaFoldDB" id="A0A1F5GCD2"/>
<dbReference type="Proteomes" id="UP000178577">
    <property type="component" value="Unassembled WGS sequence"/>
</dbReference>
<dbReference type="EMBL" id="MFAY01000007">
    <property type="protein sequence ID" value="OGD89520.1"/>
    <property type="molecule type" value="Genomic_DNA"/>
</dbReference>
<comment type="caution">
    <text evidence="1">The sequence shown here is derived from an EMBL/GenBank/DDBJ whole genome shotgun (WGS) entry which is preliminary data.</text>
</comment>
<organism evidence="1 2">
    <name type="scientific">Candidatus Curtissbacteria bacterium RIFCSPHIGHO2_01_FULL_40_12</name>
    <dbReference type="NCBI Taxonomy" id="1797710"/>
    <lineage>
        <taxon>Bacteria</taxon>
        <taxon>Candidatus Curtissiibacteriota</taxon>
    </lineage>
</organism>
<accession>A0A1F5GCD2</accession>
<reference evidence="1 2" key="1">
    <citation type="journal article" date="2016" name="Nat. Commun.">
        <title>Thousands of microbial genomes shed light on interconnected biogeochemical processes in an aquifer system.</title>
        <authorList>
            <person name="Anantharaman K."/>
            <person name="Brown C.T."/>
            <person name="Hug L.A."/>
            <person name="Sharon I."/>
            <person name="Castelle C.J."/>
            <person name="Probst A.J."/>
            <person name="Thomas B.C."/>
            <person name="Singh A."/>
            <person name="Wilkins M.J."/>
            <person name="Karaoz U."/>
            <person name="Brodie E.L."/>
            <person name="Williams K.H."/>
            <person name="Hubbard S.S."/>
            <person name="Banfield J.F."/>
        </authorList>
    </citation>
    <scope>NUCLEOTIDE SEQUENCE [LARGE SCALE GENOMIC DNA]</scope>
</reference>
<proteinExistence type="predicted"/>
<protein>
    <recommendedName>
        <fullName evidence="3">DUF4258 domain-containing protein</fullName>
    </recommendedName>
</protein>
<gene>
    <name evidence="1" type="ORF">A2693_04980</name>
</gene>
<evidence type="ECO:0000313" key="1">
    <source>
        <dbReference type="EMBL" id="OGD89520.1"/>
    </source>
</evidence>
<evidence type="ECO:0008006" key="3">
    <source>
        <dbReference type="Google" id="ProtNLM"/>
    </source>
</evidence>
<evidence type="ECO:0000313" key="2">
    <source>
        <dbReference type="Proteomes" id="UP000178577"/>
    </source>
</evidence>
<name>A0A1F5GCD2_9BACT</name>